<accession>A0A285S267</accession>
<reference evidence="1 2" key="1">
    <citation type="submission" date="2017-08" db="EMBL/GenBank/DDBJ databases">
        <authorList>
            <person name="de Groot N.N."/>
        </authorList>
    </citation>
    <scope>NUCLEOTIDE SEQUENCE [LARGE SCALE GENOMIC DNA]</scope>
    <source>
        <strain evidence="1 2">USBA 352</strain>
    </source>
</reference>
<name>A0A285S267_9HYPH</name>
<evidence type="ECO:0000313" key="2">
    <source>
        <dbReference type="Proteomes" id="UP000219331"/>
    </source>
</evidence>
<evidence type="ECO:0000313" key="1">
    <source>
        <dbReference type="EMBL" id="SOC01012.1"/>
    </source>
</evidence>
<gene>
    <name evidence="1" type="ORF">SAMN05421512_103424</name>
</gene>
<organism evidence="1 2">
    <name type="scientific">Stappia indica</name>
    <dbReference type="NCBI Taxonomy" id="538381"/>
    <lineage>
        <taxon>Bacteria</taxon>
        <taxon>Pseudomonadati</taxon>
        <taxon>Pseudomonadota</taxon>
        <taxon>Alphaproteobacteria</taxon>
        <taxon>Hyphomicrobiales</taxon>
        <taxon>Stappiaceae</taxon>
        <taxon>Stappia</taxon>
    </lineage>
</organism>
<protein>
    <submittedName>
        <fullName evidence="1">Uncharacterized protein</fullName>
    </submittedName>
</protein>
<sequence length="56" mass="6258">MTTVDEAFPLMRYVSPDRECENIGGLTAIGAVGIDRLQLIDYGDKVDMRLLPFEPD</sequence>
<keyword evidence="2" id="KW-1185">Reference proteome</keyword>
<dbReference type="EMBL" id="OBML01000003">
    <property type="protein sequence ID" value="SOC01012.1"/>
    <property type="molecule type" value="Genomic_DNA"/>
</dbReference>
<proteinExistence type="predicted"/>
<dbReference type="AlphaFoldDB" id="A0A285S267"/>
<dbReference type="Proteomes" id="UP000219331">
    <property type="component" value="Unassembled WGS sequence"/>
</dbReference>
<dbReference type="STRING" id="538381.GCA_001696535_04536"/>